<sequence>MKSFTVVSFLASLVPLALAQANNTSNPLIPSGISTTCQAFYVQLNANAALTSCLKPLISATSAFSAGSNPTTISPSTISSSLDSICSSTNTCDATLINTQLALFLKACQTELTSTKTAGVILTYDVMYTFGLLQESLCQKDDSGKYCALNMTSSHSTTKRSSSLDRRDSQVAIVPNVEKYSKENIAFLGMQPTNMTADQLCTSCTRKIMNVYTSQLNTVPYGPGISSTVLLSGQPALYAAINSMCGVSFLSGQVQAAGALQTGAAPRAADSAFALVGSAIVAVAAGAIAVL</sequence>
<gene>
    <name evidence="2" type="ORF">EDB92DRAFT_1244904</name>
</gene>
<name>A0AAD4LAG7_9AGAM</name>
<keyword evidence="1" id="KW-0732">Signal</keyword>
<keyword evidence="3" id="KW-1185">Reference proteome</keyword>
<dbReference type="EMBL" id="JAKELL010000053">
    <property type="protein sequence ID" value="KAH8986608.1"/>
    <property type="molecule type" value="Genomic_DNA"/>
</dbReference>
<dbReference type="Proteomes" id="UP001201163">
    <property type="component" value="Unassembled WGS sequence"/>
</dbReference>
<feature type="signal peptide" evidence="1">
    <location>
        <begin position="1"/>
        <end position="19"/>
    </location>
</feature>
<protein>
    <submittedName>
        <fullName evidence="2">Uncharacterized protein</fullName>
    </submittedName>
</protein>
<dbReference type="AlphaFoldDB" id="A0AAD4LAG7"/>
<evidence type="ECO:0000313" key="3">
    <source>
        <dbReference type="Proteomes" id="UP001201163"/>
    </source>
</evidence>
<evidence type="ECO:0000313" key="2">
    <source>
        <dbReference type="EMBL" id="KAH8986608.1"/>
    </source>
</evidence>
<accession>A0AAD4LAG7</accession>
<evidence type="ECO:0000256" key="1">
    <source>
        <dbReference type="SAM" id="SignalP"/>
    </source>
</evidence>
<reference evidence="2" key="1">
    <citation type="submission" date="2022-01" db="EMBL/GenBank/DDBJ databases">
        <title>Comparative genomics reveals a dynamic genome evolution in the ectomycorrhizal milk-cap (Lactarius) mushrooms.</title>
        <authorList>
            <consortium name="DOE Joint Genome Institute"/>
            <person name="Lebreton A."/>
            <person name="Tang N."/>
            <person name="Kuo A."/>
            <person name="LaButti K."/>
            <person name="Drula E."/>
            <person name="Barry K."/>
            <person name="Clum A."/>
            <person name="Lipzen A."/>
            <person name="Mousain D."/>
            <person name="Ng V."/>
            <person name="Wang R."/>
            <person name="Wang X."/>
            <person name="Dai Y."/>
            <person name="Henrissat B."/>
            <person name="Grigoriev I.V."/>
            <person name="Guerin-Laguette A."/>
            <person name="Yu F."/>
            <person name="Martin F.M."/>
        </authorList>
    </citation>
    <scope>NUCLEOTIDE SEQUENCE</scope>
    <source>
        <strain evidence="2">QP</strain>
    </source>
</reference>
<feature type="chain" id="PRO_5042081949" evidence="1">
    <location>
        <begin position="20"/>
        <end position="291"/>
    </location>
</feature>
<proteinExistence type="predicted"/>
<organism evidence="2 3">
    <name type="scientific">Lactarius akahatsu</name>
    <dbReference type="NCBI Taxonomy" id="416441"/>
    <lineage>
        <taxon>Eukaryota</taxon>
        <taxon>Fungi</taxon>
        <taxon>Dikarya</taxon>
        <taxon>Basidiomycota</taxon>
        <taxon>Agaricomycotina</taxon>
        <taxon>Agaricomycetes</taxon>
        <taxon>Russulales</taxon>
        <taxon>Russulaceae</taxon>
        <taxon>Lactarius</taxon>
    </lineage>
</organism>
<comment type="caution">
    <text evidence="2">The sequence shown here is derived from an EMBL/GenBank/DDBJ whole genome shotgun (WGS) entry which is preliminary data.</text>
</comment>